<dbReference type="EMBL" id="CP000386">
    <property type="protein sequence ID" value="ABG05819.1"/>
    <property type="molecule type" value="Genomic_DNA"/>
</dbReference>
<keyword evidence="6" id="KW-1185">Reference proteome</keyword>
<gene>
    <name evidence="5" type="ordered locus">Rxyl_2909</name>
</gene>
<dbReference type="eggNOG" id="COG0789">
    <property type="taxonomic scope" value="Bacteria"/>
</dbReference>
<dbReference type="InterPro" id="IPR001387">
    <property type="entry name" value="Cro/C1-type_HTH"/>
</dbReference>
<keyword evidence="1" id="KW-0238">DNA-binding</keyword>
<dbReference type="PANTHER" id="PTHR46797:SF1">
    <property type="entry name" value="METHYLPHOSPHONATE SYNTHASE"/>
    <property type="match status" value="1"/>
</dbReference>
<dbReference type="PROSITE" id="PS50943">
    <property type="entry name" value="HTH_CROC1"/>
    <property type="match status" value="1"/>
</dbReference>
<sequence>MSVGVALRALGGWTSNELRGKQVRDGNEGIGFSIGEVAQALGVAPQTLRLWEREQLVRPHRTERGYRVYTEEDVERLRQVKRLRKNEGLNFAAIRKQLGPPPDKNGERPPEGRGPGVPGERLRRLRVKARKTLKEVSEATGLSISFISALERGGSGASVASLRRLAEAYGVTMRELFGTDLEQNSPLVRAHERPVMEWDNGVRFEEMAPGKKAMDPSYVRVPAGAGSEGFYSHDGEEFVYVISGTMYVELKDQGTYAVGPGDTLYFHSTTPHRWWAGDEPVEAVYVNTPPTF</sequence>
<dbReference type="Pfam" id="PF13560">
    <property type="entry name" value="HTH_31"/>
    <property type="match status" value="1"/>
</dbReference>
<dbReference type="SMART" id="SM00422">
    <property type="entry name" value="HTH_MERR"/>
    <property type="match status" value="1"/>
</dbReference>
<feature type="domain" description="HTH cro/C1-type" evidence="4">
    <location>
        <begin position="122"/>
        <end position="176"/>
    </location>
</feature>
<dbReference type="InterPro" id="IPR009061">
    <property type="entry name" value="DNA-bd_dom_put_sf"/>
</dbReference>
<dbReference type="InterPro" id="IPR011051">
    <property type="entry name" value="RmlC_Cupin_sf"/>
</dbReference>
<dbReference type="InterPro" id="IPR010982">
    <property type="entry name" value="Lambda_DNA-bd_dom_sf"/>
</dbReference>
<dbReference type="InterPro" id="IPR050807">
    <property type="entry name" value="TransReg_Diox_bact_type"/>
</dbReference>
<dbReference type="Gene3D" id="1.10.260.40">
    <property type="entry name" value="lambda repressor-like DNA-binding domains"/>
    <property type="match status" value="1"/>
</dbReference>
<evidence type="ECO:0000256" key="1">
    <source>
        <dbReference type="ARBA" id="ARBA00023125"/>
    </source>
</evidence>
<dbReference type="PRINTS" id="PR00040">
    <property type="entry name" value="HTHMERR"/>
</dbReference>
<dbReference type="SUPFAM" id="SSF46955">
    <property type="entry name" value="Putative DNA-binding domain"/>
    <property type="match status" value="1"/>
</dbReference>
<dbReference type="Pfam" id="PF07883">
    <property type="entry name" value="Cupin_2"/>
    <property type="match status" value="1"/>
</dbReference>
<protein>
    <submittedName>
        <fullName evidence="5">Transcriptional regulator, MerR family</fullName>
    </submittedName>
</protein>
<dbReference type="AlphaFoldDB" id="Q1AS09"/>
<evidence type="ECO:0000256" key="2">
    <source>
        <dbReference type="SAM" id="MobiDB-lite"/>
    </source>
</evidence>
<dbReference type="HOGENOM" id="CLU_085376_1_1_11"/>
<dbReference type="CDD" id="cd00592">
    <property type="entry name" value="HTH_MerR-like"/>
    <property type="match status" value="1"/>
</dbReference>
<dbReference type="CDD" id="cd02209">
    <property type="entry name" value="cupin_XRE_C"/>
    <property type="match status" value="1"/>
</dbReference>
<dbReference type="Gene3D" id="1.10.1660.10">
    <property type="match status" value="1"/>
</dbReference>
<dbReference type="eggNOG" id="COG1396">
    <property type="taxonomic scope" value="Bacteria"/>
</dbReference>
<dbReference type="Proteomes" id="UP000006637">
    <property type="component" value="Chromosome"/>
</dbReference>
<dbReference type="CDD" id="cd00093">
    <property type="entry name" value="HTH_XRE"/>
    <property type="match status" value="1"/>
</dbReference>
<dbReference type="STRING" id="266117.Rxyl_2909"/>
<organism evidence="5 6">
    <name type="scientific">Rubrobacter xylanophilus (strain DSM 9941 / JCM 11954 / NBRC 16129 / PRD-1)</name>
    <dbReference type="NCBI Taxonomy" id="266117"/>
    <lineage>
        <taxon>Bacteria</taxon>
        <taxon>Bacillati</taxon>
        <taxon>Actinomycetota</taxon>
        <taxon>Rubrobacteria</taxon>
        <taxon>Rubrobacterales</taxon>
        <taxon>Rubrobacteraceae</taxon>
        <taxon>Rubrobacter</taxon>
    </lineage>
</organism>
<reference evidence="5 6" key="1">
    <citation type="submission" date="2006-06" db="EMBL/GenBank/DDBJ databases">
        <title>Complete sequence of Rubrobacter xylanophilus DSM 9941.</title>
        <authorList>
            <consortium name="US DOE Joint Genome Institute"/>
            <person name="Copeland A."/>
            <person name="Lucas S."/>
            <person name="Lapidus A."/>
            <person name="Barry K."/>
            <person name="Detter J.C."/>
            <person name="Glavina del Rio T."/>
            <person name="Hammon N."/>
            <person name="Israni S."/>
            <person name="Dalin E."/>
            <person name="Tice H."/>
            <person name="Pitluck S."/>
            <person name="Munk A.C."/>
            <person name="Brettin T."/>
            <person name="Bruce D."/>
            <person name="Han C."/>
            <person name="Tapia R."/>
            <person name="Gilna P."/>
            <person name="Schmutz J."/>
            <person name="Larimer F."/>
            <person name="Land M."/>
            <person name="Hauser L."/>
            <person name="Kyrpides N."/>
            <person name="Lykidis A."/>
            <person name="da Costa M.S."/>
            <person name="Rainey F.A."/>
            <person name="Empadinhas N."/>
            <person name="Jolivet E."/>
            <person name="Battista J.R."/>
            <person name="Richardson P."/>
        </authorList>
    </citation>
    <scope>NUCLEOTIDE SEQUENCE [LARGE SCALE GENOMIC DNA]</scope>
    <source>
        <strain evidence="6">DSM 9941 / NBRC 16129 / PRD-1</strain>
    </source>
</reference>
<dbReference type="OrthoDB" id="9809391at2"/>
<dbReference type="PROSITE" id="PS50937">
    <property type="entry name" value="HTH_MERR_2"/>
    <property type="match status" value="1"/>
</dbReference>
<dbReference type="PANTHER" id="PTHR46797">
    <property type="entry name" value="HTH-TYPE TRANSCRIPTIONAL REGULATOR"/>
    <property type="match status" value="1"/>
</dbReference>
<dbReference type="InterPro" id="IPR013096">
    <property type="entry name" value="Cupin_2"/>
</dbReference>
<proteinExistence type="predicted"/>
<dbReference type="KEGG" id="rxy:Rxyl_2909"/>
<accession>Q1AS09</accession>
<dbReference type="PhylomeDB" id="Q1AS09"/>
<evidence type="ECO:0000313" key="5">
    <source>
        <dbReference type="EMBL" id="ABG05819.1"/>
    </source>
</evidence>
<evidence type="ECO:0000313" key="6">
    <source>
        <dbReference type="Proteomes" id="UP000006637"/>
    </source>
</evidence>
<dbReference type="SUPFAM" id="SSF51182">
    <property type="entry name" value="RmlC-like cupins"/>
    <property type="match status" value="1"/>
</dbReference>
<feature type="domain" description="HTH merR-type" evidence="3">
    <location>
        <begin position="31"/>
        <end position="100"/>
    </location>
</feature>
<dbReference type="eggNOG" id="COG1917">
    <property type="taxonomic scope" value="Bacteria"/>
</dbReference>
<dbReference type="Pfam" id="PF13411">
    <property type="entry name" value="MerR_1"/>
    <property type="match status" value="1"/>
</dbReference>
<evidence type="ECO:0000259" key="3">
    <source>
        <dbReference type="PROSITE" id="PS50937"/>
    </source>
</evidence>
<dbReference type="SUPFAM" id="SSF47413">
    <property type="entry name" value="lambda repressor-like DNA-binding domains"/>
    <property type="match status" value="1"/>
</dbReference>
<dbReference type="GO" id="GO:0005829">
    <property type="term" value="C:cytosol"/>
    <property type="evidence" value="ECO:0007669"/>
    <property type="project" value="TreeGrafter"/>
</dbReference>
<feature type="region of interest" description="Disordered" evidence="2">
    <location>
        <begin position="92"/>
        <end position="119"/>
    </location>
</feature>
<name>Q1AS09_RUBXD</name>
<dbReference type="Gene3D" id="2.60.120.10">
    <property type="entry name" value="Jelly Rolls"/>
    <property type="match status" value="1"/>
</dbReference>
<dbReference type="GO" id="GO:0003677">
    <property type="term" value="F:DNA binding"/>
    <property type="evidence" value="ECO:0007669"/>
    <property type="project" value="UniProtKB-KW"/>
</dbReference>
<dbReference type="PROSITE" id="PS00552">
    <property type="entry name" value="HTH_MERR_1"/>
    <property type="match status" value="1"/>
</dbReference>
<dbReference type="SMART" id="SM00530">
    <property type="entry name" value="HTH_XRE"/>
    <property type="match status" value="1"/>
</dbReference>
<dbReference type="InterPro" id="IPR000551">
    <property type="entry name" value="MerR-type_HTH_dom"/>
</dbReference>
<dbReference type="InterPro" id="IPR014710">
    <property type="entry name" value="RmlC-like_jellyroll"/>
</dbReference>
<evidence type="ECO:0000259" key="4">
    <source>
        <dbReference type="PROSITE" id="PS50943"/>
    </source>
</evidence>
<dbReference type="GO" id="GO:0003700">
    <property type="term" value="F:DNA-binding transcription factor activity"/>
    <property type="evidence" value="ECO:0007669"/>
    <property type="project" value="TreeGrafter"/>
</dbReference>